<proteinExistence type="predicted"/>
<evidence type="ECO:0000256" key="1">
    <source>
        <dbReference type="SAM" id="MobiDB-lite"/>
    </source>
</evidence>
<dbReference type="EMBL" id="UINC01033440">
    <property type="protein sequence ID" value="SVB22738.1"/>
    <property type="molecule type" value="Genomic_DNA"/>
</dbReference>
<sequence>FKEKDDGEVIKKYPHLIRNAILGNATNDNSSHIPIFKDTPEIDPTMKKFVATYKYMPANMGEGKQSSYESVTSYRLVDSFDTMKNVALGMYSNRVITHDLIQMKIDRRDFHYVTPPSTISTIEADGSVSSKQNTEEGDQEKTQIDASVSTEIGRLCSDNADFLGKPEAHISLVPTTYGQAGALNTGPKKEITGYGKDNLVEAKPQAVTDRDGFSIKEDIKENHVEDVIARRISQRLQLDSVKINFSAPGDSSREVGDLISFDFPTENSKVAASSGRGAGHKYYSGKFLITSLRHKITQDEYTMHVEAIKDGYKSAISSTFEAAAPTVQVPNPITGLSESPSQNITLGGGLGGGNDSFR</sequence>
<organism evidence="2">
    <name type="scientific">marine metagenome</name>
    <dbReference type="NCBI Taxonomy" id="408172"/>
    <lineage>
        <taxon>unclassified sequences</taxon>
        <taxon>metagenomes</taxon>
        <taxon>ecological metagenomes</taxon>
    </lineage>
</organism>
<feature type="non-terminal residue" evidence="2">
    <location>
        <position position="1"/>
    </location>
</feature>
<feature type="region of interest" description="Disordered" evidence="1">
    <location>
        <begin position="121"/>
        <end position="144"/>
    </location>
</feature>
<protein>
    <submittedName>
        <fullName evidence="2">Uncharacterized protein</fullName>
    </submittedName>
</protein>
<feature type="compositionally biased region" description="Gly residues" evidence="1">
    <location>
        <begin position="346"/>
        <end position="358"/>
    </location>
</feature>
<dbReference type="AlphaFoldDB" id="A0A382C9E1"/>
<accession>A0A382C9E1</accession>
<feature type="compositionally biased region" description="Polar residues" evidence="1">
    <location>
        <begin position="121"/>
        <end position="132"/>
    </location>
</feature>
<reference evidence="2" key="1">
    <citation type="submission" date="2018-05" db="EMBL/GenBank/DDBJ databases">
        <authorList>
            <person name="Lanie J.A."/>
            <person name="Ng W.-L."/>
            <person name="Kazmierczak K.M."/>
            <person name="Andrzejewski T.M."/>
            <person name="Davidsen T.M."/>
            <person name="Wayne K.J."/>
            <person name="Tettelin H."/>
            <person name="Glass J.I."/>
            <person name="Rusch D."/>
            <person name="Podicherti R."/>
            <person name="Tsui H.-C.T."/>
            <person name="Winkler M.E."/>
        </authorList>
    </citation>
    <scope>NUCLEOTIDE SEQUENCE</scope>
</reference>
<gene>
    <name evidence="2" type="ORF">METZ01_LOCUS175592</name>
</gene>
<evidence type="ECO:0000313" key="2">
    <source>
        <dbReference type="EMBL" id="SVB22738.1"/>
    </source>
</evidence>
<feature type="region of interest" description="Disordered" evidence="1">
    <location>
        <begin position="337"/>
        <end position="358"/>
    </location>
</feature>
<name>A0A382C9E1_9ZZZZ</name>